<sequence length="136" mass="14427">MTIYLHGKLVFATRRGGQPPCRGAIGYGKGQHAREANSAHKGWQPSVGAVTRRDGGCRQKRHPRHSRLHRSTRKGGQLHDAHKGLPPAASPTASRYDGVGRRGGRPLAGQLQVGKEVATCVGAVAVMVAAQRGQEG</sequence>
<accession>A0A426WYZ9</accession>
<dbReference type="Proteomes" id="UP000287651">
    <property type="component" value="Unassembled WGS sequence"/>
</dbReference>
<name>A0A426WYZ9_ENSVE</name>
<evidence type="ECO:0000313" key="3">
    <source>
        <dbReference type="Proteomes" id="UP000287651"/>
    </source>
</evidence>
<evidence type="ECO:0000256" key="1">
    <source>
        <dbReference type="SAM" id="MobiDB-lite"/>
    </source>
</evidence>
<proteinExistence type="predicted"/>
<dbReference type="AlphaFoldDB" id="A0A426WYZ9"/>
<feature type="compositionally biased region" description="Basic residues" evidence="1">
    <location>
        <begin position="58"/>
        <end position="73"/>
    </location>
</feature>
<protein>
    <submittedName>
        <fullName evidence="2">Uncharacterized protein</fullName>
    </submittedName>
</protein>
<feature type="region of interest" description="Disordered" evidence="1">
    <location>
        <begin position="37"/>
        <end position="104"/>
    </location>
</feature>
<evidence type="ECO:0000313" key="2">
    <source>
        <dbReference type="EMBL" id="RRT31962.1"/>
    </source>
</evidence>
<comment type="caution">
    <text evidence="2">The sequence shown here is derived from an EMBL/GenBank/DDBJ whole genome shotgun (WGS) entry which is preliminary data.</text>
</comment>
<reference evidence="2 3" key="1">
    <citation type="journal article" date="2014" name="Agronomy (Basel)">
        <title>A Draft Genome Sequence for Ensete ventricosum, the Drought-Tolerant Tree Against Hunger.</title>
        <authorList>
            <person name="Harrison J."/>
            <person name="Moore K.A."/>
            <person name="Paszkiewicz K."/>
            <person name="Jones T."/>
            <person name="Grant M."/>
            <person name="Ambacheew D."/>
            <person name="Muzemil S."/>
            <person name="Studholme D.J."/>
        </authorList>
    </citation>
    <scope>NUCLEOTIDE SEQUENCE [LARGE SCALE GENOMIC DNA]</scope>
</reference>
<organism evidence="2 3">
    <name type="scientific">Ensete ventricosum</name>
    <name type="common">Abyssinian banana</name>
    <name type="synonym">Musa ensete</name>
    <dbReference type="NCBI Taxonomy" id="4639"/>
    <lineage>
        <taxon>Eukaryota</taxon>
        <taxon>Viridiplantae</taxon>
        <taxon>Streptophyta</taxon>
        <taxon>Embryophyta</taxon>
        <taxon>Tracheophyta</taxon>
        <taxon>Spermatophyta</taxon>
        <taxon>Magnoliopsida</taxon>
        <taxon>Liliopsida</taxon>
        <taxon>Zingiberales</taxon>
        <taxon>Musaceae</taxon>
        <taxon>Ensete</taxon>
    </lineage>
</organism>
<gene>
    <name evidence="2" type="ORF">B296_00034456</name>
</gene>
<dbReference type="EMBL" id="AMZH03034595">
    <property type="protein sequence ID" value="RRT31962.1"/>
    <property type="molecule type" value="Genomic_DNA"/>
</dbReference>